<dbReference type="PRINTS" id="PR00069">
    <property type="entry name" value="ALDKETRDTASE"/>
</dbReference>
<evidence type="ECO:0000313" key="3">
    <source>
        <dbReference type="EMBL" id="ADV63972.1"/>
    </source>
</evidence>
<dbReference type="EMBL" id="CP002353">
    <property type="protein sequence ID" value="ADV63972.1"/>
    <property type="molecule type" value="Genomic_DNA"/>
</dbReference>
<dbReference type="eggNOG" id="COG1453">
    <property type="taxonomic scope" value="Bacteria"/>
</dbReference>
<reference key="1">
    <citation type="submission" date="2010-11" db="EMBL/GenBank/DDBJ databases">
        <title>The complete sequence of chromosome of Isophaera pallida ATCC 43644.</title>
        <authorList>
            <consortium name="US DOE Joint Genome Institute (JGI-PGF)"/>
            <person name="Lucas S."/>
            <person name="Copeland A."/>
            <person name="Lapidus A."/>
            <person name="Bruce D."/>
            <person name="Goodwin L."/>
            <person name="Pitluck S."/>
            <person name="Kyrpides N."/>
            <person name="Mavromatis K."/>
            <person name="Pagani I."/>
            <person name="Ivanova N."/>
            <person name="Saunders E."/>
            <person name="Brettin T."/>
            <person name="Detter J.C."/>
            <person name="Han C."/>
            <person name="Tapia R."/>
            <person name="Land M."/>
            <person name="Hauser L."/>
            <person name="Markowitz V."/>
            <person name="Cheng J.-F."/>
            <person name="Hugenholtz P."/>
            <person name="Woyke T."/>
            <person name="Wu D."/>
            <person name="Eisen J.A."/>
        </authorList>
    </citation>
    <scope>NUCLEOTIDE SEQUENCE</scope>
    <source>
        <strain>ATCC 43644</strain>
    </source>
</reference>
<dbReference type="RefSeq" id="WP_013566260.1">
    <property type="nucleotide sequence ID" value="NC_014962.1"/>
</dbReference>
<accession>E8R6S0</accession>
<dbReference type="InterPro" id="IPR036812">
    <property type="entry name" value="NAD(P)_OxRdtase_dom_sf"/>
</dbReference>
<dbReference type="InterPro" id="IPR020471">
    <property type="entry name" value="AKR"/>
</dbReference>
<dbReference type="InParanoid" id="E8R6S0"/>
<evidence type="ECO:0000256" key="1">
    <source>
        <dbReference type="SAM" id="MobiDB-lite"/>
    </source>
</evidence>
<dbReference type="Proteomes" id="UP000008631">
    <property type="component" value="Chromosome"/>
</dbReference>
<dbReference type="Gene3D" id="3.20.20.100">
    <property type="entry name" value="NADP-dependent oxidoreductase domain"/>
    <property type="match status" value="1"/>
</dbReference>
<dbReference type="OrthoDB" id="253560at2"/>
<gene>
    <name evidence="3" type="ordered locus">Isop_3414</name>
</gene>
<dbReference type="PANTHER" id="PTHR43312">
    <property type="entry name" value="D-THREO-ALDOSE 1-DEHYDROGENASE"/>
    <property type="match status" value="1"/>
</dbReference>
<dbReference type="SUPFAM" id="SSF51430">
    <property type="entry name" value="NAD(P)-linked oxidoreductase"/>
    <property type="match status" value="1"/>
</dbReference>
<dbReference type="GO" id="GO:0016491">
    <property type="term" value="F:oxidoreductase activity"/>
    <property type="evidence" value="ECO:0007669"/>
    <property type="project" value="InterPro"/>
</dbReference>
<evidence type="ECO:0000313" key="4">
    <source>
        <dbReference type="Proteomes" id="UP000008631"/>
    </source>
</evidence>
<proteinExistence type="predicted"/>
<dbReference type="KEGG" id="ipa:Isop_3414"/>
<keyword evidence="4" id="KW-1185">Reference proteome</keyword>
<name>E8R6S0_ISOPI</name>
<dbReference type="HOGENOM" id="CLU_023205_3_3_0"/>
<dbReference type="Pfam" id="PF00248">
    <property type="entry name" value="Aldo_ket_red"/>
    <property type="match status" value="1"/>
</dbReference>
<protein>
    <submittedName>
        <fullName evidence="3">Aldo/keto reductase</fullName>
    </submittedName>
</protein>
<organism evidence="3 4">
    <name type="scientific">Isosphaera pallida (strain ATCC 43644 / DSM 9630 / IS1B)</name>
    <dbReference type="NCBI Taxonomy" id="575540"/>
    <lineage>
        <taxon>Bacteria</taxon>
        <taxon>Pseudomonadati</taxon>
        <taxon>Planctomycetota</taxon>
        <taxon>Planctomycetia</taxon>
        <taxon>Isosphaerales</taxon>
        <taxon>Isosphaeraceae</taxon>
        <taxon>Isosphaera</taxon>
    </lineage>
</organism>
<feature type="domain" description="NADP-dependent oxidoreductase" evidence="2">
    <location>
        <begin position="92"/>
        <end position="337"/>
    </location>
</feature>
<evidence type="ECO:0000259" key="2">
    <source>
        <dbReference type="Pfam" id="PF00248"/>
    </source>
</evidence>
<dbReference type="AlphaFoldDB" id="E8R6S0"/>
<dbReference type="InterPro" id="IPR006311">
    <property type="entry name" value="TAT_signal"/>
</dbReference>
<dbReference type="InterPro" id="IPR053135">
    <property type="entry name" value="AKR2_Oxidoreductase"/>
</dbReference>
<dbReference type="PROSITE" id="PS51318">
    <property type="entry name" value="TAT"/>
    <property type="match status" value="1"/>
</dbReference>
<feature type="region of interest" description="Disordered" evidence="1">
    <location>
        <begin position="51"/>
        <end position="70"/>
    </location>
</feature>
<reference evidence="3 4" key="2">
    <citation type="journal article" date="2011" name="Stand. Genomic Sci.">
        <title>Complete genome sequence of Isosphaera pallida type strain (IS1B).</title>
        <authorList>
            <consortium name="US DOE Joint Genome Institute (JGI-PGF)"/>
            <person name="Goker M."/>
            <person name="Cleland D."/>
            <person name="Saunders E."/>
            <person name="Lapidus A."/>
            <person name="Nolan M."/>
            <person name="Lucas S."/>
            <person name="Hammon N."/>
            <person name="Deshpande S."/>
            <person name="Cheng J.F."/>
            <person name="Tapia R."/>
            <person name="Han C."/>
            <person name="Goodwin L."/>
            <person name="Pitluck S."/>
            <person name="Liolios K."/>
            <person name="Pagani I."/>
            <person name="Ivanova N."/>
            <person name="Mavromatis K."/>
            <person name="Pati A."/>
            <person name="Chen A."/>
            <person name="Palaniappan K."/>
            <person name="Land M."/>
            <person name="Hauser L."/>
            <person name="Chang Y.J."/>
            <person name="Jeffries C.D."/>
            <person name="Detter J.C."/>
            <person name="Beck B."/>
            <person name="Woyke T."/>
            <person name="Bristow J."/>
            <person name="Eisen J.A."/>
            <person name="Markowitz V."/>
            <person name="Hugenholtz P."/>
            <person name="Kyrpides N.C."/>
            <person name="Klenk H.P."/>
        </authorList>
    </citation>
    <scope>NUCLEOTIDE SEQUENCE [LARGE SCALE GENOMIC DNA]</scope>
    <source>
        <strain evidence="4">ATCC 43644 / DSM 9630 / IS1B</strain>
    </source>
</reference>
<dbReference type="PANTHER" id="PTHR43312:SF1">
    <property type="entry name" value="NADP-DEPENDENT OXIDOREDUCTASE DOMAIN-CONTAINING PROTEIN"/>
    <property type="match status" value="1"/>
</dbReference>
<dbReference type="InterPro" id="IPR023210">
    <property type="entry name" value="NADP_OxRdtase_dom"/>
</dbReference>
<dbReference type="STRING" id="575540.Isop_3414"/>
<sequence length="427" mass="47453">MSEPVGLDNPTNPTRRDALKLGVTAATTAAVIGAVSTARAAVCIEPVARRDDEKGNKTATPPKELPRRPLGKTGVEVTILNQGTWRSPALDRLVRYAYAQGIRYYDTAKSYGSEPGLSRWFKAMPEVRKNIFLVTKDSPSEPKQLVEMLDRRLETLQVDWVDLLFVHALGDSSIENGLKWPKSKEFKAVCETIRKSGKAKLVGFSTHHPRRAEIIQAAAEGGFVDAIMLQYSPFLEADSPLNKALDACHARGIGLISMKQVAGFGGQAIYNEVFKRMPELKEKGYTPYQALLHAIWTDERIASVCVSMRNLDQINENVEAARKFRPMDQASLDRLREACIAARPTMCADCDGRCSRAAGTTARLGDLARFHTYHEHHGYRSVARERYAELSPEERDWTGADLIAAREACPRKLDFASILPQVDRNLA</sequence>